<evidence type="ECO:0000256" key="6">
    <source>
        <dbReference type="PIRNR" id="PIRNR002889"/>
    </source>
</evidence>
<keyword evidence="7" id="KW-0969">Cilium</keyword>
<dbReference type="InterPro" id="IPR006300">
    <property type="entry name" value="FlgB"/>
</dbReference>
<dbReference type="GO" id="GO:0030694">
    <property type="term" value="C:bacterial-type flagellum basal body, rod"/>
    <property type="evidence" value="ECO:0007669"/>
    <property type="project" value="InterPro"/>
</dbReference>
<accession>A0A9D1PHF4</accession>
<dbReference type="EMBL" id="DXIE01000010">
    <property type="protein sequence ID" value="HIV61478.1"/>
    <property type="molecule type" value="Genomic_DNA"/>
</dbReference>
<evidence type="ECO:0000256" key="5">
    <source>
        <dbReference type="ARBA" id="ARBA00024934"/>
    </source>
</evidence>
<sequence length="125" mass="13933">MQLFTNNSMLMMERSMDFLWTKQTAILDNIANIETPNYKAKYVTFEETLQEKIKSASGNVSQIRNALENTSASVHVATNEEAKADGNGVDMNEQSVELARNAFQQQHVYNAISTELSLLRTVAAG</sequence>
<evidence type="ECO:0000256" key="3">
    <source>
        <dbReference type="ARBA" id="ARBA00014376"/>
    </source>
</evidence>
<name>A0A9D1PHF4_9FIRM</name>
<keyword evidence="4 6" id="KW-0975">Bacterial flagellum</keyword>
<evidence type="ECO:0000256" key="4">
    <source>
        <dbReference type="ARBA" id="ARBA00023143"/>
    </source>
</evidence>
<gene>
    <name evidence="7" type="primary">flgB</name>
    <name evidence="7" type="ORF">H9746_01310</name>
</gene>
<protein>
    <recommendedName>
        <fullName evidence="3 6">Flagellar basal body rod protein FlgB</fullName>
    </recommendedName>
</protein>
<evidence type="ECO:0000256" key="1">
    <source>
        <dbReference type="ARBA" id="ARBA00004117"/>
    </source>
</evidence>
<evidence type="ECO:0000256" key="2">
    <source>
        <dbReference type="ARBA" id="ARBA00009677"/>
    </source>
</evidence>
<reference evidence="7" key="2">
    <citation type="submission" date="2021-04" db="EMBL/GenBank/DDBJ databases">
        <authorList>
            <person name="Gilroy R."/>
        </authorList>
    </citation>
    <scope>NUCLEOTIDE SEQUENCE</scope>
    <source>
        <strain evidence="7">CHK193-4272</strain>
    </source>
</reference>
<dbReference type="NCBIfam" id="TIGR01396">
    <property type="entry name" value="FlgB"/>
    <property type="match status" value="1"/>
</dbReference>
<dbReference type="Proteomes" id="UP000886808">
    <property type="component" value="Unassembled WGS sequence"/>
</dbReference>
<comment type="subcellular location">
    <subcellularLocation>
        <location evidence="1 6">Bacterial flagellum basal body</location>
    </subcellularLocation>
</comment>
<evidence type="ECO:0000313" key="7">
    <source>
        <dbReference type="EMBL" id="HIV61478.1"/>
    </source>
</evidence>
<comment type="function">
    <text evidence="5 6">Structural component of flagellum, the bacterial motility apparatus. Part of the rod structure of flagellar basal body.</text>
</comment>
<dbReference type="GO" id="GO:0071973">
    <property type="term" value="P:bacterial-type flagellum-dependent cell motility"/>
    <property type="evidence" value="ECO:0007669"/>
    <property type="project" value="InterPro"/>
</dbReference>
<keyword evidence="7" id="KW-0282">Flagellum</keyword>
<comment type="similarity">
    <text evidence="2 6">Belongs to the flagella basal body rod proteins family.</text>
</comment>
<comment type="subunit">
    <text evidence="6">The basal body constitutes a major portion of the flagellar organelle and consists of a number of rings mounted on a central rod.</text>
</comment>
<dbReference type="PIRSF" id="PIRSF002889">
    <property type="entry name" value="Rod_FlgB"/>
    <property type="match status" value="1"/>
</dbReference>
<reference evidence="7" key="1">
    <citation type="journal article" date="2021" name="PeerJ">
        <title>Extensive microbial diversity within the chicken gut microbiome revealed by metagenomics and culture.</title>
        <authorList>
            <person name="Gilroy R."/>
            <person name="Ravi A."/>
            <person name="Getino M."/>
            <person name="Pursley I."/>
            <person name="Horton D.L."/>
            <person name="Alikhan N.F."/>
            <person name="Baker D."/>
            <person name="Gharbi K."/>
            <person name="Hall N."/>
            <person name="Watson M."/>
            <person name="Adriaenssens E.M."/>
            <person name="Foster-Nyarko E."/>
            <person name="Jarju S."/>
            <person name="Secka A."/>
            <person name="Antonio M."/>
            <person name="Oren A."/>
            <person name="Chaudhuri R.R."/>
            <person name="La Ragione R."/>
            <person name="Hildebrand F."/>
            <person name="Pallen M.J."/>
        </authorList>
    </citation>
    <scope>NUCLEOTIDE SEQUENCE</scope>
    <source>
        <strain evidence="7">CHK193-4272</strain>
    </source>
</reference>
<dbReference type="AlphaFoldDB" id="A0A9D1PHF4"/>
<proteinExistence type="inferred from homology"/>
<keyword evidence="7" id="KW-0966">Cell projection</keyword>
<evidence type="ECO:0000313" key="8">
    <source>
        <dbReference type="Proteomes" id="UP000886808"/>
    </source>
</evidence>
<organism evidence="7 8">
    <name type="scientific">Candidatus Butyricicoccus avistercoris</name>
    <dbReference type="NCBI Taxonomy" id="2838518"/>
    <lineage>
        <taxon>Bacteria</taxon>
        <taxon>Bacillati</taxon>
        <taxon>Bacillota</taxon>
        <taxon>Clostridia</taxon>
        <taxon>Eubacteriales</taxon>
        <taxon>Butyricicoccaceae</taxon>
        <taxon>Butyricicoccus</taxon>
    </lineage>
</organism>
<comment type="caution">
    <text evidence="7">The sequence shown here is derived from an EMBL/GenBank/DDBJ whole genome shotgun (WGS) entry which is preliminary data.</text>
</comment>